<proteinExistence type="predicted"/>
<comment type="subcellular location">
    <subcellularLocation>
        <location evidence="1">Membrane</location>
        <topology evidence="1">Multi-pass membrane protein</topology>
    </subcellularLocation>
</comment>
<name>A0A855YC78_9BACL</name>
<dbReference type="GO" id="GO:0016020">
    <property type="term" value="C:membrane"/>
    <property type="evidence" value="ECO:0007669"/>
    <property type="project" value="UniProtKB-SubCell"/>
</dbReference>
<dbReference type="AlphaFoldDB" id="A0A855YC78"/>
<feature type="transmembrane region" description="Helical" evidence="5">
    <location>
        <begin position="6"/>
        <end position="26"/>
    </location>
</feature>
<dbReference type="Proteomes" id="UP000248827">
    <property type="component" value="Unassembled WGS sequence"/>
</dbReference>
<dbReference type="InterPro" id="IPR009908">
    <property type="entry name" value="Methylamine_util_MauE"/>
</dbReference>
<dbReference type="GO" id="GO:0030416">
    <property type="term" value="P:methylamine metabolic process"/>
    <property type="evidence" value="ECO:0007669"/>
    <property type="project" value="InterPro"/>
</dbReference>
<evidence type="ECO:0000256" key="2">
    <source>
        <dbReference type="ARBA" id="ARBA00022692"/>
    </source>
</evidence>
<feature type="transmembrane region" description="Helical" evidence="5">
    <location>
        <begin position="137"/>
        <end position="155"/>
    </location>
</feature>
<dbReference type="Proteomes" id="UP000247078">
    <property type="component" value="Unassembled WGS sequence"/>
</dbReference>
<keyword evidence="10" id="KW-1185">Reference proteome</keyword>
<dbReference type="EMBL" id="QGTZ01000004">
    <property type="protein sequence ID" value="PWW42291.1"/>
    <property type="molecule type" value="Genomic_DNA"/>
</dbReference>
<feature type="transmembrane region" description="Helical" evidence="5">
    <location>
        <begin position="113"/>
        <end position="131"/>
    </location>
</feature>
<evidence type="ECO:0000313" key="8">
    <source>
        <dbReference type="EMBL" id="RAI94556.1"/>
    </source>
</evidence>
<protein>
    <recommendedName>
        <fullName evidence="6">Methylamine utilisation protein MauE domain-containing protein</fullName>
    </recommendedName>
</protein>
<feature type="transmembrane region" description="Helical" evidence="5">
    <location>
        <begin position="47"/>
        <end position="65"/>
    </location>
</feature>
<reference evidence="7 9" key="1">
    <citation type="submission" date="2018-05" db="EMBL/GenBank/DDBJ databases">
        <title>Freshwater and sediment microbial communities from various areas in North America, analyzing microbe dynamics in response to fracking.</title>
        <authorList>
            <person name="Lamendella R."/>
        </authorList>
    </citation>
    <scope>NUCLEOTIDE SEQUENCE [LARGE SCALE GENOMIC DNA]</scope>
    <source>
        <strain evidence="7 9">DB-3</strain>
        <strain evidence="8 10">NG-13</strain>
    </source>
</reference>
<evidence type="ECO:0000313" key="10">
    <source>
        <dbReference type="Proteomes" id="UP000248827"/>
    </source>
</evidence>
<evidence type="ECO:0000256" key="5">
    <source>
        <dbReference type="SAM" id="Phobius"/>
    </source>
</evidence>
<accession>A0A855YC78</accession>
<feature type="domain" description="Methylamine utilisation protein MauE" evidence="6">
    <location>
        <begin position="5"/>
        <end position="125"/>
    </location>
</feature>
<keyword evidence="2 5" id="KW-0812">Transmembrane</keyword>
<keyword evidence="3 5" id="KW-1133">Transmembrane helix</keyword>
<gene>
    <name evidence="8" type="ORF">DET54_10791</name>
    <name evidence="7" type="ORF">DET56_104350</name>
</gene>
<sequence length="173" mass="19901">MIIPSIILNVIIGSLFLLSFSSKIFDISDLRNDVAVLRIIPKSLTDLSIYALLFVELGISISYLFNLWLPFRTGITVMLLIFFIVVTWLKRRRMGTVGCTCFGTNRLLNKNPVIRNIAIIFFCVLDFSMHVDTGVYRGLNNLSYALILVTLIQLYESRKTYKKMRAINEYVNF</sequence>
<dbReference type="RefSeq" id="WP_109999299.1">
    <property type="nucleotide sequence ID" value="NZ_QGTZ01000004.1"/>
</dbReference>
<dbReference type="Pfam" id="PF07291">
    <property type="entry name" value="MauE"/>
    <property type="match status" value="1"/>
</dbReference>
<keyword evidence="4 5" id="KW-0472">Membrane</keyword>
<evidence type="ECO:0000259" key="6">
    <source>
        <dbReference type="Pfam" id="PF07291"/>
    </source>
</evidence>
<dbReference type="EMBL" id="QLLI01000007">
    <property type="protein sequence ID" value="RAI94556.1"/>
    <property type="molecule type" value="Genomic_DNA"/>
</dbReference>
<evidence type="ECO:0000256" key="1">
    <source>
        <dbReference type="ARBA" id="ARBA00004141"/>
    </source>
</evidence>
<comment type="caution">
    <text evidence="7">The sequence shown here is derived from an EMBL/GenBank/DDBJ whole genome shotgun (WGS) entry which is preliminary data.</text>
</comment>
<feature type="transmembrane region" description="Helical" evidence="5">
    <location>
        <begin position="71"/>
        <end position="89"/>
    </location>
</feature>
<evidence type="ECO:0000313" key="9">
    <source>
        <dbReference type="Proteomes" id="UP000247078"/>
    </source>
</evidence>
<organism evidence="7 9">
    <name type="scientific">Paenibacillus pabuli</name>
    <dbReference type="NCBI Taxonomy" id="1472"/>
    <lineage>
        <taxon>Bacteria</taxon>
        <taxon>Bacillati</taxon>
        <taxon>Bacillota</taxon>
        <taxon>Bacilli</taxon>
        <taxon>Bacillales</taxon>
        <taxon>Paenibacillaceae</taxon>
        <taxon>Paenibacillus</taxon>
    </lineage>
</organism>
<evidence type="ECO:0000256" key="3">
    <source>
        <dbReference type="ARBA" id="ARBA00022989"/>
    </source>
</evidence>
<evidence type="ECO:0000313" key="7">
    <source>
        <dbReference type="EMBL" id="PWW42291.1"/>
    </source>
</evidence>
<evidence type="ECO:0000256" key="4">
    <source>
        <dbReference type="ARBA" id="ARBA00023136"/>
    </source>
</evidence>